<dbReference type="Proteomes" id="UP000256542">
    <property type="component" value="Unassembled WGS sequence"/>
</dbReference>
<feature type="compositionally biased region" description="Polar residues" evidence="1">
    <location>
        <begin position="258"/>
        <end position="268"/>
    </location>
</feature>
<evidence type="ECO:0000313" key="3">
    <source>
        <dbReference type="EMBL" id="REG86743.1"/>
    </source>
</evidence>
<reference evidence="3 4" key="1">
    <citation type="submission" date="2018-08" db="EMBL/GenBank/DDBJ databases">
        <title>Genomic Encyclopedia of Type Strains, Phase III (KMG-III): the genomes of soil and plant-associated and newly described type strains.</title>
        <authorList>
            <person name="Whitman W."/>
        </authorList>
    </citation>
    <scope>NUCLEOTIDE SEQUENCE [LARGE SCALE GENOMIC DNA]</scope>
    <source>
        <strain evidence="3 4">CECT 7375</strain>
    </source>
</reference>
<dbReference type="EMBL" id="QUNG01000001">
    <property type="protein sequence ID" value="REG86743.1"/>
    <property type="molecule type" value="Genomic_DNA"/>
</dbReference>
<dbReference type="InterPro" id="IPR040480">
    <property type="entry name" value="DnaT_DNA_bind"/>
</dbReference>
<feature type="region of interest" description="Disordered" evidence="1">
    <location>
        <begin position="119"/>
        <end position="172"/>
    </location>
</feature>
<sequence>MLNNDYLLPISFSMAAQVGLEETVLLTFLKQQTYVLNSAVLKIEIAHLSTQLPFWTVPMVMRLLANLQISQLLSFQRHDQLLEIHLVEASGARKETHSAPAGGDDLLMTKVNRLQQEARDNASLNRASATPTGAPQSQFTPKPPQSSAPKASYAPRHTARHQEYATPPVVNDRRGVTDFDLYLEQKERSRQPDQWQPEEATLEQVAQAGISKEFALSLQAEFLLRIKEQRKNVRTWNSEFFKYVKRQWQYKQSDRSSYEGTSGSTKFNKTSREQVSDALTNIHDTDW</sequence>
<organism evidence="3 4">
    <name type="scientific">Marinomonas pollencensis</name>
    <dbReference type="NCBI Taxonomy" id="491954"/>
    <lineage>
        <taxon>Bacteria</taxon>
        <taxon>Pseudomonadati</taxon>
        <taxon>Pseudomonadota</taxon>
        <taxon>Gammaproteobacteria</taxon>
        <taxon>Oceanospirillales</taxon>
        <taxon>Oceanospirillaceae</taxon>
        <taxon>Marinomonas</taxon>
    </lineage>
</organism>
<protein>
    <recommendedName>
        <fullName evidence="2">DnaT DNA-binding domain-containing protein</fullName>
    </recommendedName>
</protein>
<feature type="region of interest" description="Disordered" evidence="1">
    <location>
        <begin position="254"/>
        <end position="274"/>
    </location>
</feature>
<evidence type="ECO:0000313" key="4">
    <source>
        <dbReference type="Proteomes" id="UP000256542"/>
    </source>
</evidence>
<keyword evidence="4" id="KW-1185">Reference proteome</keyword>
<name>A0A3E0DT84_9GAMM</name>
<gene>
    <name evidence="3" type="ORF">DFP81_101311</name>
</gene>
<dbReference type="RefSeq" id="WP_115895989.1">
    <property type="nucleotide sequence ID" value="NZ_QUNG01000001.1"/>
</dbReference>
<comment type="caution">
    <text evidence="3">The sequence shown here is derived from an EMBL/GenBank/DDBJ whole genome shotgun (WGS) entry which is preliminary data.</text>
</comment>
<accession>A0A3E0DT84</accession>
<evidence type="ECO:0000259" key="2">
    <source>
        <dbReference type="Pfam" id="PF17948"/>
    </source>
</evidence>
<feature type="compositionally biased region" description="Polar residues" evidence="1">
    <location>
        <begin position="122"/>
        <end position="140"/>
    </location>
</feature>
<evidence type="ECO:0000256" key="1">
    <source>
        <dbReference type="SAM" id="MobiDB-lite"/>
    </source>
</evidence>
<feature type="domain" description="DnaT DNA-binding" evidence="2">
    <location>
        <begin position="193"/>
        <end position="253"/>
    </location>
</feature>
<dbReference type="AlphaFoldDB" id="A0A3E0DT84"/>
<dbReference type="Gene3D" id="1.10.8.1180">
    <property type="match status" value="1"/>
</dbReference>
<dbReference type="OrthoDB" id="5718012at2"/>
<dbReference type="Pfam" id="PF17948">
    <property type="entry name" value="DnaT"/>
    <property type="match status" value="1"/>
</dbReference>
<proteinExistence type="predicted"/>